<dbReference type="OrthoDB" id="4275475at2"/>
<sequence>MGEATDVDGEWEYVTYAPRGEKCTACRCEVQPLDPVRRSTVKREPDGPVAVYRHAGECPPLTQTATA</sequence>
<accession>A0A2S9PS02</accession>
<reference evidence="1 2" key="1">
    <citation type="submission" date="2018-03" db="EMBL/GenBank/DDBJ databases">
        <title>Novel Streptomyces sp. from soil.</title>
        <authorList>
            <person name="Tan G.Y.A."/>
            <person name="Lee Z.Y."/>
        </authorList>
    </citation>
    <scope>NUCLEOTIDE SEQUENCE [LARGE SCALE GENOMIC DNA]</scope>
    <source>
        <strain evidence="1 2">ST5x</strain>
    </source>
</reference>
<protein>
    <submittedName>
        <fullName evidence="1">Uncharacterized protein</fullName>
    </submittedName>
</protein>
<name>A0A2S9PS02_9ACTN</name>
<gene>
    <name evidence="1" type="ORF">C6N75_21585</name>
</gene>
<keyword evidence="2" id="KW-1185">Reference proteome</keyword>
<dbReference type="EMBL" id="PVLV01000361">
    <property type="protein sequence ID" value="PRH77199.1"/>
    <property type="molecule type" value="Genomic_DNA"/>
</dbReference>
<dbReference type="AlphaFoldDB" id="A0A2S9PS02"/>
<evidence type="ECO:0000313" key="1">
    <source>
        <dbReference type="EMBL" id="PRH77199.1"/>
    </source>
</evidence>
<organism evidence="1 2">
    <name type="scientific">Streptomyces solincola</name>
    <dbReference type="NCBI Taxonomy" id="2100817"/>
    <lineage>
        <taxon>Bacteria</taxon>
        <taxon>Bacillati</taxon>
        <taxon>Actinomycetota</taxon>
        <taxon>Actinomycetes</taxon>
        <taxon>Kitasatosporales</taxon>
        <taxon>Streptomycetaceae</taxon>
        <taxon>Streptomyces</taxon>
    </lineage>
</organism>
<comment type="caution">
    <text evidence="1">The sequence shown here is derived from an EMBL/GenBank/DDBJ whole genome shotgun (WGS) entry which is preliminary data.</text>
</comment>
<evidence type="ECO:0000313" key="2">
    <source>
        <dbReference type="Proteomes" id="UP000239322"/>
    </source>
</evidence>
<proteinExistence type="predicted"/>
<dbReference type="Proteomes" id="UP000239322">
    <property type="component" value="Unassembled WGS sequence"/>
</dbReference>